<feature type="binding site" evidence="10">
    <location>
        <begin position="140"/>
        <end position="143"/>
    </location>
    <ligand>
        <name>substrate</name>
    </ligand>
</feature>
<evidence type="ECO:0000256" key="1">
    <source>
        <dbReference type="ARBA" id="ARBA00001782"/>
    </source>
</evidence>
<feature type="binding site" evidence="10">
    <location>
        <begin position="173"/>
        <end position="175"/>
    </location>
    <ligand>
        <name>substrate</name>
    </ligand>
</feature>
<dbReference type="PROSITE" id="PS01085">
    <property type="entry name" value="RIBUL_P_3_EPIMER_1"/>
    <property type="match status" value="1"/>
</dbReference>
<comment type="cofactor">
    <cofactor evidence="10">
        <name>a divalent metal cation</name>
        <dbReference type="ChEBI" id="CHEBI:60240"/>
    </cofactor>
    <text evidence="10">Binds 1 divalent metal cation per subunit.</text>
</comment>
<comment type="similarity">
    <text evidence="6 10 11">Belongs to the ribulose-phosphate 3-epimerase family.</text>
</comment>
<dbReference type="InterPro" id="IPR011060">
    <property type="entry name" value="RibuloseP-bd_barrel"/>
</dbReference>
<accession>A0ABQ4K160</accession>
<dbReference type="InterPro" id="IPR026019">
    <property type="entry name" value="Ribul_P_3_epim"/>
</dbReference>
<dbReference type="EC" id="5.1.3.1" evidence="7 10"/>
<feature type="binding site" evidence="10">
    <location>
        <position position="6"/>
    </location>
    <ligand>
        <name>substrate</name>
    </ligand>
</feature>
<dbReference type="Proteomes" id="UP000680279">
    <property type="component" value="Unassembled WGS sequence"/>
</dbReference>
<reference evidence="12 13" key="1">
    <citation type="submission" date="2021-03" db="EMBL/GenBank/DDBJ databases">
        <title>Antimicrobial resistance genes in bacteria isolated from Japanese honey, and their potential for conferring macrolide and lincosamide resistance in the American foulbrood pathogen Paenibacillus larvae.</title>
        <authorList>
            <person name="Okamoto M."/>
            <person name="Kumagai M."/>
            <person name="Kanamori H."/>
            <person name="Takamatsu D."/>
        </authorList>
    </citation>
    <scope>NUCLEOTIDE SEQUENCE [LARGE SCALE GENOMIC DNA]</scope>
    <source>
        <strain evidence="12 13">J1TS3</strain>
    </source>
</reference>
<comment type="pathway">
    <text evidence="10">Carbohydrate degradation.</text>
</comment>
<comment type="function">
    <text evidence="10">Catalyzes the reversible epimerization of D-ribulose 5-phosphate to D-xylulose 5-phosphate.</text>
</comment>
<comment type="cofactor">
    <cofactor evidence="3">
        <name>Co(2+)</name>
        <dbReference type="ChEBI" id="CHEBI:48828"/>
    </cofactor>
</comment>
<protein>
    <recommendedName>
        <fullName evidence="7 10">Ribulose-phosphate 3-epimerase</fullName>
        <ecNumber evidence="7 10">5.1.3.1</ecNumber>
    </recommendedName>
</protein>
<evidence type="ECO:0000256" key="8">
    <source>
        <dbReference type="ARBA" id="ARBA00022723"/>
    </source>
</evidence>
<evidence type="ECO:0000256" key="2">
    <source>
        <dbReference type="ARBA" id="ARBA00001936"/>
    </source>
</evidence>
<comment type="cofactor">
    <cofactor evidence="2">
        <name>Mn(2+)</name>
        <dbReference type="ChEBI" id="CHEBI:29035"/>
    </cofactor>
</comment>
<dbReference type="Pfam" id="PF00834">
    <property type="entry name" value="Ribul_P_3_epim"/>
    <property type="match status" value="1"/>
</dbReference>
<dbReference type="PIRSF" id="PIRSF001461">
    <property type="entry name" value="RPE"/>
    <property type="match status" value="1"/>
</dbReference>
<dbReference type="EMBL" id="BOQT01000002">
    <property type="protein sequence ID" value="GIN19467.1"/>
    <property type="molecule type" value="Genomic_DNA"/>
</dbReference>
<comment type="caution">
    <text evidence="12">The sequence shown here is derived from an EMBL/GenBank/DDBJ whole genome shotgun (WGS) entry which is preliminary data.</text>
</comment>
<sequence>MIVSTSILSADFLNLERDIKRLETAGADSIHIDIMDGVFVANPTWGPSTVKAIRQVTSLPLDVHLMIDKPERLIDDYLRTSADYIIIHPESTVYLRKTLLQVKNYGTKAGVAIKLETPIDIIRNCLDLVDIVLLLTCDEGFGGQTFHPFSIEKISQVAKWRSDQGLHFKIEVDGGINPETGRQCKDAGADILVAGSYIFNHELDRAIRALKEV</sequence>
<feature type="binding site" evidence="10">
    <location>
        <position position="31"/>
    </location>
    <ligand>
        <name>a divalent metal cation</name>
        <dbReference type="ChEBI" id="CHEBI:60240"/>
    </ligand>
</feature>
<feature type="binding site" evidence="10">
    <location>
        <begin position="195"/>
        <end position="196"/>
    </location>
    <ligand>
        <name>substrate</name>
    </ligand>
</feature>
<feature type="binding site" evidence="10">
    <location>
        <position position="173"/>
    </location>
    <ligand>
        <name>a divalent metal cation</name>
        <dbReference type="ChEBI" id="CHEBI:60240"/>
    </ligand>
</feature>
<dbReference type="InterPro" id="IPR013785">
    <property type="entry name" value="Aldolase_TIM"/>
</dbReference>
<organism evidence="12 13">
    <name type="scientific">Siminovitchia fordii</name>
    <dbReference type="NCBI Taxonomy" id="254759"/>
    <lineage>
        <taxon>Bacteria</taxon>
        <taxon>Bacillati</taxon>
        <taxon>Bacillota</taxon>
        <taxon>Bacilli</taxon>
        <taxon>Bacillales</taxon>
        <taxon>Bacillaceae</taxon>
        <taxon>Siminovitchia</taxon>
    </lineage>
</organism>
<comment type="cofactor">
    <cofactor evidence="5">
        <name>Fe(2+)</name>
        <dbReference type="ChEBI" id="CHEBI:29033"/>
    </cofactor>
</comment>
<dbReference type="NCBIfam" id="TIGR01163">
    <property type="entry name" value="rpe"/>
    <property type="match status" value="1"/>
</dbReference>
<evidence type="ECO:0000256" key="5">
    <source>
        <dbReference type="ARBA" id="ARBA00001954"/>
    </source>
</evidence>
<dbReference type="RefSeq" id="WP_018706536.1">
    <property type="nucleotide sequence ID" value="NZ_BOQT01000002.1"/>
</dbReference>
<keyword evidence="9 10" id="KW-0413">Isomerase</keyword>
<proteinExistence type="inferred from homology"/>
<dbReference type="PANTHER" id="PTHR11749">
    <property type="entry name" value="RIBULOSE-5-PHOSPHATE-3-EPIMERASE"/>
    <property type="match status" value="1"/>
</dbReference>
<evidence type="ECO:0000256" key="4">
    <source>
        <dbReference type="ARBA" id="ARBA00001947"/>
    </source>
</evidence>
<evidence type="ECO:0000313" key="12">
    <source>
        <dbReference type="EMBL" id="GIN19467.1"/>
    </source>
</evidence>
<evidence type="ECO:0000256" key="9">
    <source>
        <dbReference type="ARBA" id="ARBA00023235"/>
    </source>
</evidence>
<dbReference type="HAMAP" id="MF_02227">
    <property type="entry name" value="RPE"/>
    <property type="match status" value="1"/>
</dbReference>
<feature type="binding site" evidence="10">
    <location>
        <position position="33"/>
    </location>
    <ligand>
        <name>a divalent metal cation</name>
        <dbReference type="ChEBI" id="CHEBI:60240"/>
    </ligand>
</feature>
<comment type="catalytic activity">
    <reaction evidence="1 10 11">
        <text>D-ribulose 5-phosphate = D-xylulose 5-phosphate</text>
        <dbReference type="Rhea" id="RHEA:13677"/>
        <dbReference type="ChEBI" id="CHEBI:57737"/>
        <dbReference type="ChEBI" id="CHEBI:58121"/>
        <dbReference type="EC" id="5.1.3.1"/>
    </reaction>
</comment>
<dbReference type="SUPFAM" id="SSF51366">
    <property type="entry name" value="Ribulose-phoshate binding barrel"/>
    <property type="match status" value="1"/>
</dbReference>
<dbReference type="InterPro" id="IPR000056">
    <property type="entry name" value="Ribul_P_3_epim-like"/>
</dbReference>
<keyword evidence="8 10" id="KW-0479">Metal-binding</keyword>
<keyword evidence="10 11" id="KW-0119">Carbohydrate metabolism</keyword>
<dbReference type="CDD" id="cd00429">
    <property type="entry name" value="RPE"/>
    <property type="match status" value="1"/>
</dbReference>
<keyword evidence="13" id="KW-1185">Reference proteome</keyword>
<feature type="binding site" evidence="10">
    <location>
        <position position="64"/>
    </location>
    <ligand>
        <name>a divalent metal cation</name>
        <dbReference type="ChEBI" id="CHEBI:60240"/>
    </ligand>
</feature>
<dbReference type="NCBIfam" id="NF004076">
    <property type="entry name" value="PRK05581.1-4"/>
    <property type="match status" value="1"/>
</dbReference>
<name>A0ABQ4K160_9BACI</name>
<feature type="active site" description="Proton donor" evidence="10">
    <location>
        <position position="173"/>
    </location>
</feature>
<evidence type="ECO:0000313" key="13">
    <source>
        <dbReference type="Proteomes" id="UP000680279"/>
    </source>
</evidence>
<evidence type="ECO:0000256" key="11">
    <source>
        <dbReference type="PIRNR" id="PIRNR001461"/>
    </source>
</evidence>
<dbReference type="Gene3D" id="3.20.20.70">
    <property type="entry name" value="Aldolase class I"/>
    <property type="match status" value="1"/>
</dbReference>
<gene>
    <name evidence="12" type="primary">rpe_2</name>
    <name evidence="10" type="synonym">rpe</name>
    <name evidence="12" type="ORF">J1TS3_06010</name>
</gene>
<evidence type="ECO:0000256" key="3">
    <source>
        <dbReference type="ARBA" id="ARBA00001941"/>
    </source>
</evidence>
<feature type="active site" description="Proton acceptor" evidence="10">
    <location>
        <position position="33"/>
    </location>
</feature>
<feature type="binding site" evidence="10">
    <location>
        <position position="64"/>
    </location>
    <ligand>
        <name>substrate</name>
    </ligand>
</feature>
<evidence type="ECO:0000256" key="6">
    <source>
        <dbReference type="ARBA" id="ARBA00009541"/>
    </source>
</evidence>
<comment type="cofactor">
    <cofactor evidence="4">
        <name>Zn(2+)</name>
        <dbReference type="ChEBI" id="CHEBI:29105"/>
    </cofactor>
</comment>
<evidence type="ECO:0000256" key="10">
    <source>
        <dbReference type="HAMAP-Rule" id="MF_02227"/>
    </source>
</evidence>
<evidence type="ECO:0000256" key="7">
    <source>
        <dbReference type="ARBA" id="ARBA00013188"/>
    </source>
</evidence>